<sequence>MKKVGKVSALAPRVRRRSVKDVLNGHVYCNDSRRADEVATAQFQELPSVAQQPLNDRLICRCLRRSRTPFPEVFAGTCVCMSLLIPEPLSPFNDVCPFKLGTGFGQACAYAEYVQATRQRHSPQYEELMNVIQRDL</sequence>
<protein>
    <submittedName>
        <fullName evidence="1">Uncharacterized protein</fullName>
    </submittedName>
</protein>
<dbReference type="AlphaFoldDB" id="A0A4C1Y354"/>
<keyword evidence="2" id="KW-1185">Reference proteome</keyword>
<evidence type="ECO:0000313" key="2">
    <source>
        <dbReference type="Proteomes" id="UP000299102"/>
    </source>
</evidence>
<dbReference type="Proteomes" id="UP000299102">
    <property type="component" value="Unassembled WGS sequence"/>
</dbReference>
<dbReference type="EMBL" id="BGZK01001052">
    <property type="protein sequence ID" value="GBP69773.1"/>
    <property type="molecule type" value="Genomic_DNA"/>
</dbReference>
<comment type="caution">
    <text evidence="1">The sequence shown here is derived from an EMBL/GenBank/DDBJ whole genome shotgun (WGS) entry which is preliminary data.</text>
</comment>
<reference evidence="1 2" key="1">
    <citation type="journal article" date="2019" name="Commun. Biol.">
        <title>The bagworm genome reveals a unique fibroin gene that provides high tensile strength.</title>
        <authorList>
            <person name="Kono N."/>
            <person name="Nakamura H."/>
            <person name="Ohtoshi R."/>
            <person name="Tomita M."/>
            <person name="Numata K."/>
            <person name="Arakawa K."/>
        </authorList>
    </citation>
    <scope>NUCLEOTIDE SEQUENCE [LARGE SCALE GENOMIC DNA]</scope>
</reference>
<organism evidence="1 2">
    <name type="scientific">Eumeta variegata</name>
    <name type="common">Bagworm moth</name>
    <name type="synonym">Eumeta japonica</name>
    <dbReference type="NCBI Taxonomy" id="151549"/>
    <lineage>
        <taxon>Eukaryota</taxon>
        <taxon>Metazoa</taxon>
        <taxon>Ecdysozoa</taxon>
        <taxon>Arthropoda</taxon>
        <taxon>Hexapoda</taxon>
        <taxon>Insecta</taxon>
        <taxon>Pterygota</taxon>
        <taxon>Neoptera</taxon>
        <taxon>Endopterygota</taxon>
        <taxon>Lepidoptera</taxon>
        <taxon>Glossata</taxon>
        <taxon>Ditrysia</taxon>
        <taxon>Tineoidea</taxon>
        <taxon>Psychidae</taxon>
        <taxon>Oiketicinae</taxon>
        <taxon>Eumeta</taxon>
    </lineage>
</organism>
<gene>
    <name evidence="1" type="ORF">EVAR_40253_1</name>
</gene>
<proteinExistence type="predicted"/>
<accession>A0A4C1Y354</accession>
<evidence type="ECO:0000313" key="1">
    <source>
        <dbReference type="EMBL" id="GBP69773.1"/>
    </source>
</evidence>
<name>A0A4C1Y354_EUMVA</name>